<gene>
    <name evidence="2" type="ORF">DSCPLJFW_CDS0075</name>
</gene>
<organism evidence="2">
    <name type="scientific">Salmonella phage vB_STmST313_KE31</name>
    <dbReference type="NCBI Taxonomy" id="3161181"/>
    <lineage>
        <taxon>Viruses</taxon>
        <taxon>Duplodnaviria</taxon>
        <taxon>Heunggongvirae</taxon>
        <taxon>Uroviricota</taxon>
        <taxon>Caudoviricetes</taxon>
        <taxon>Pantevenvirales</taxon>
        <taxon>Ackermannviridae</taxon>
        <taxon>Cvivirinae</taxon>
        <taxon>Kuttervirus</taxon>
    </lineage>
</organism>
<evidence type="ECO:0000256" key="1">
    <source>
        <dbReference type="SAM" id="MobiDB-lite"/>
    </source>
</evidence>
<proteinExistence type="predicted"/>
<feature type="compositionally biased region" description="Polar residues" evidence="1">
    <location>
        <begin position="75"/>
        <end position="91"/>
    </location>
</feature>
<feature type="region of interest" description="Disordered" evidence="1">
    <location>
        <begin position="70"/>
        <end position="91"/>
    </location>
</feature>
<dbReference type="EMBL" id="PP856729">
    <property type="protein sequence ID" value="XCH41725.1"/>
    <property type="molecule type" value="Genomic_DNA"/>
</dbReference>
<reference evidence="2" key="1">
    <citation type="submission" date="2024-05" db="EMBL/GenBank/DDBJ databases">
        <authorList>
            <person name="Mugo M.M."/>
            <person name="Musyoki A.M."/>
            <person name="Makumi A.M."/>
            <person name="Mutai I."/>
            <person name="Drechsel O."/>
            <person name="Kering K.K."/>
            <person name="Muturi P."/>
            <person name="Mbae C.K."/>
            <person name="Kariuki S.M."/>
        </authorList>
    </citation>
    <scope>NUCLEOTIDE SEQUENCE</scope>
</reference>
<accession>A0AAU8GIN0</accession>
<evidence type="ECO:0000313" key="2">
    <source>
        <dbReference type="EMBL" id="XCH41725.1"/>
    </source>
</evidence>
<protein>
    <submittedName>
        <fullName evidence="2">Uncharacterized protein</fullName>
    </submittedName>
</protein>
<name>A0AAU8GIN0_9CAUD</name>
<sequence length="91" mass="9969">MSGQDSNSLPFSELTILCNPLLIKPFILLARVWNRTTLLSATPCHQCTTSPSICRNLRIRPRPVGVLLNPGRSAGTMNQVNSTNRNPLVAL</sequence>